<comment type="caution">
    <text evidence="1">The sequence shown here is derived from an EMBL/GenBank/DDBJ whole genome shotgun (WGS) entry which is preliminary data.</text>
</comment>
<accession>A0A7J8LNI1</accession>
<dbReference type="EMBL" id="JABEZX010000004">
    <property type="protein sequence ID" value="MBA0553988.1"/>
    <property type="molecule type" value="Genomic_DNA"/>
</dbReference>
<gene>
    <name evidence="1" type="ORF">Golob_013123</name>
</gene>
<keyword evidence="2" id="KW-1185">Reference proteome</keyword>
<dbReference type="InterPro" id="IPR052929">
    <property type="entry name" value="RNase_H-like_EbsB-rel"/>
</dbReference>
<evidence type="ECO:0000313" key="2">
    <source>
        <dbReference type="Proteomes" id="UP000593572"/>
    </source>
</evidence>
<evidence type="ECO:0000313" key="1">
    <source>
        <dbReference type="EMBL" id="MBA0553988.1"/>
    </source>
</evidence>
<protein>
    <submittedName>
        <fullName evidence="1">Uncharacterized protein</fullName>
    </submittedName>
</protein>
<name>A0A7J8LNI1_9ROSI</name>
<proteinExistence type="predicted"/>
<dbReference type="AlphaFoldDB" id="A0A7J8LNI1"/>
<dbReference type="PANTHER" id="PTHR47074:SF61">
    <property type="entry name" value="RNASE H TYPE-1 DOMAIN-CONTAINING PROTEIN"/>
    <property type="match status" value="1"/>
</dbReference>
<dbReference type="PANTHER" id="PTHR47074">
    <property type="entry name" value="BNAC02G40300D PROTEIN"/>
    <property type="match status" value="1"/>
</dbReference>
<reference evidence="1 2" key="1">
    <citation type="journal article" date="2019" name="Genome Biol. Evol.">
        <title>Insights into the evolution of the New World diploid cottons (Gossypium, subgenus Houzingenia) based on genome sequencing.</title>
        <authorList>
            <person name="Grover C.E."/>
            <person name="Arick M.A. 2nd"/>
            <person name="Thrash A."/>
            <person name="Conover J.L."/>
            <person name="Sanders W.S."/>
            <person name="Peterson D.G."/>
            <person name="Frelichowski J.E."/>
            <person name="Scheffler J.A."/>
            <person name="Scheffler B.E."/>
            <person name="Wendel J.F."/>
        </authorList>
    </citation>
    <scope>NUCLEOTIDE SEQUENCE [LARGE SCALE GENOMIC DNA]</scope>
    <source>
        <strain evidence="1">157</strain>
        <tissue evidence="1">Leaf</tissue>
    </source>
</reference>
<sequence>MLEHIFKDCPSITEIWLKLQIPWPDDIVYTSLQDWLNYIFSSLPNPICRIVTCVIWFIWSARNKLTHENKVILPQDIICRVESYIIKVDEPQRKLPAKRVGSERWRPSECHFHKLNFGTTFDGSGKSSCTKIVVKNWEGRVVASNTAVNLGRDLGFQEVLIEGEALSVIKKMQAYDKDGSLIGAYIYDDANRVVDILAKRGLKLGESTYLVGLMPFFAKDTAENDLCRHCLGDTKGHNNVPLLSS</sequence>
<organism evidence="1 2">
    <name type="scientific">Gossypium lobatum</name>
    <dbReference type="NCBI Taxonomy" id="34289"/>
    <lineage>
        <taxon>Eukaryota</taxon>
        <taxon>Viridiplantae</taxon>
        <taxon>Streptophyta</taxon>
        <taxon>Embryophyta</taxon>
        <taxon>Tracheophyta</taxon>
        <taxon>Spermatophyta</taxon>
        <taxon>Magnoliopsida</taxon>
        <taxon>eudicotyledons</taxon>
        <taxon>Gunneridae</taxon>
        <taxon>Pentapetalae</taxon>
        <taxon>rosids</taxon>
        <taxon>malvids</taxon>
        <taxon>Malvales</taxon>
        <taxon>Malvaceae</taxon>
        <taxon>Malvoideae</taxon>
        <taxon>Gossypium</taxon>
    </lineage>
</organism>
<dbReference type="Proteomes" id="UP000593572">
    <property type="component" value="Unassembled WGS sequence"/>
</dbReference>